<keyword evidence="2" id="KW-1185">Reference proteome</keyword>
<dbReference type="EMBL" id="VYZN01000009">
    <property type="protein sequence ID" value="KAE9542996.1"/>
    <property type="molecule type" value="Genomic_DNA"/>
</dbReference>
<evidence type="ECO:0000313" key="1">
    <source>
        <dbReference type="EMBL" id="KAE9542996.1"/>
    </source>
</evidence>
<dbReference type="Proteomes" id="UP000475862">
    <property type="component" value="Unassembled WGS sequence"/>
</dbReference>
<gene>
    <name evidence="1" type="ORF">AGLY_002907</name>
</gene>
<accession>A0A6G0U445</accession>
<sequence>MDKLMIKKCIEDDNKAISLFEIPSRVLVVGAFGCDQPVYKKLKKIFNGISSINIHFFDDDIISVDDCEPNSVVVIDDFLLENQKKKNKFIEEPSETAETQKKFKKGTNLENETEKMKQLIHLQQNLQKNFKKSDLEHSEKKLNVIKKDEDEDEGDNNNACPIQGHVEYTPKKIQKIINLKKNLQNNYRKTVLNDKYTAEEKVKHYEPILKALSNVESSVNDVKEVAIKTDNDIQKMIISPYKPKNPELHRLMSAN</sequence>
<organism evidence="1 2">
    <name type="scientific">Aphis glycines</name>
    <name type="common">Soybean aphid</name>
    <dbReference type="NCBI Taxonomy" id="307491"/>
    <lineage>
        <taxon>Eukaryota</taxon>
        <taxon>Metazoa</taxon>
        <taxon>Ecdysozoa</taxon>
        <taxon>Arthropoda</taxon>
        <taxon>Hexapoda</taxon>
        <taxon>Insecta</taxon>
        <taxon>Pterygota</taxon>
        <taxon>Neoptera</taxon>
        <taxon>Paraneoptera</taxon>
        <taxon>Hemiptera</taxon>
        <taxon>Sternorrhyncha</taxon>
        <taxon>Aphidomorpha</taxon>
        <taxon>Aphidoidea</taxon>
        <taxon>Aphididae</taxon>
        <taxon>Aphidini</taxon>
        <taxon>Aphis</taxon>
        <taxon>Aphis</taxon>
    </lineage>
</organism>
<protein>
    <submittedName>
        <fullName evidence="1">Uncharacterized protein</fullName>
    </submittedName>
</protein>
<name>A0A6G0U445_APHGL</name>
<reference evidence="1 2" key="1">
    <citation type="submission" date="2019-08" db="EMBL/GenBank/DDBJ databases">
        <title>The genome of the soybean aphid Biotype 1, its phylome, world population structure and adaptation to the North American continent.</title>
        <authorList>
            <person name="Giordano R."/>
            <person name="Donthu R.K."/>
            <person name="Hernandez A.G."/>
            <person name="Wright C.L."/>
            <person name="Zimin A.V."/>
        </authorList>
    </citation>
    <scope>NUCLEOTIDE SEQUENCE [LARGE SCALE GENOMIC DNA]</scope>
    <source>
        <tissue evidence="1">Whole aphids</tissue>
    </source>
</reference>
<proteinExistence type="predicted"/>
<comment type="caution">
    <text evidence="1">The sequence shown here is derived from an EMBL/GenBank/DDBJ whole genome shotgun (WGS) entry which is preliminary data.</text>
</comment>
<dbReference type="AlphaFoldDB" id="A0A6G0U445"/>
<dbReference type="OrthoDB" id="6818379at2759"/>
<evidence type="ECO:0000313" key="2">
    <source>
        <dbReference type="Proteomes" id="UP000475862"/>
    </source>
</evidence>